<dbReference type="Pfam" id="PF00075">
    <property type="entry name" value="RNase_H"/>
    <property type="match status" value="1"/>
</dbReference>
<dbReference type="InterPro" id="IPR050092">
    <property type="entry name" value="RNase_H"/>
</dbReference>
<dbReference type="GO" id="GO:0004523">
    <property type="term" value="F:RNA-DNA hybrid ribonuclease activity"/>
    <property type="evidence" value="ECO:0007669"/>
    <property type="project" value="UniProtKB-EC"/>
</dbReference>
<accession>A0A9X4RUB5</accession>
<evidence type="ECO:0000256" key="6">
    <source>
        <dbReference type="ARBA" id="ARBA00022722"/>
    </source>
</evidence>
<dbReference type="InterPro" id="IPR012337">
    <property type="entry name" value="RNaseH-like_sf"/>
</dbReference>
<comment type="cofactor">
    <cofactor evidence="2">
        <name>Mg(2+)</name>
        <dbReference type="ChEBI" id="CHEBI:18420"/>
    </cofactor>
</comment>
<evidence type="ECO:0000259" key="11">
    <source>
        <dbReference type="PROSITE" id="PS50879"/>
    </source>
</evidence>
<evidence type="ECO:0000256" key="2">
    <source>
        <dbReference type="ARBA" id="ARBA00001946"/>
    </source>
</evidence>
<evidence type="ECO:0000256" key="1">
    <source>
        <dbReference type="ARBA" id="ARBA00000077"/>
    </source>
</evidence>
<evidence type="ECO:0000256" key="8">
    <source>
        <dbReference type="ARBA" id="ARBA00022759"/>
    </source>
</evidence>
<evidence type="ECO:0000256" key="3">
    <source>
        <dbReference type="ARBA" id="ARBA00005300"/>
    </source>
</evidence>
<dbReference type="PANTHER" id="PTHR10642">
    <property type="entry name" value="RIBONUCLEASE H1"/>
    <property type="match status" value="1"/>
</dbReference>
<evidence type="ECO:0000313" key="12">
    <source>
        <dbReference type="EMBL" id="MDG4945496.1"/>
    </source>
</evidence>
<dbReference type="GO" id="GO:0043137">
    <property type="term" value="P:DNA replication, removal of RNA primer"/>
    <property type="evidence" value="ECO:0007669"/>
    <property type="project" value="TreeGrafter"/>
</dbReference>
<organism evidence="12 13">
    <name type="scientific">Profundicola chukchiensis</name>
    <dbReference type="NCBI Taxonomy" id="2961959"/>
    <lineage>
        <taxon>Bacteria</taxon>
        <taxon>Pseudomonadati</taxon>
        <taxon>Bacteroidota</taxon>
        <taxon>Flavobacteriia</taxon>
        <taxon>Flavobacteriales</taxon>
        <taxon>Weeksellaceae</taxon>
        <taxon>Profundicola</taxon>
    </lineage>
</organism>
<dbReference type="InterPro" id="IPR036397">
    <property type="entry name" value="RNaseH_sf"/>
</dbReference>
<keyword evidence="13" id="KW-1185">Reference proteome</keyword>
<dbReference type="RefSeq" id="WP_304420095.1">
    <property type="nucleotide sequence ID" value="NZ_JANCMU010000001.1"/>
</dbReference>
<dbReference type="InterPro" id="IPR022892">
    <property type="entry name" value="RNaseHI"/>
</dbReference>
<keyword evidence="8" id="KW-0255">Endonuclease</keyword>
<dbReference type="SUPFAM" id="SSF53098">
    <property type="entry name" value="Ribonuclease H-like"/>
    <property type="match status" value="1"/>
</dbReference>
<comment type="catalytic activity">
    <reaction evidence="1">
        <text>Endonucleolytic cleavage to 5'-phosphomonoester.</text>
        <dbReference type="EC" id="3.1.26.4"/>
    </reaction>
</comment>
<name>A0A9X4RUB5_9FLAO</name>
<dbReference type="GO" id="GO:0003676">
    <property type="term" value="F:nucleic acid binding"/>
    <property type="evidence" value="ECO:0007669"/>
    <property type="project" value="InterPro"/>
</dbReference>
<protein>
    <recommendedName>
        <fullName evidence="5">ribonuclease H</fullName>
        <ecNumber evidence="5">3.1.26.4</ecNumber>
    </recommendedName>
</protein>
<dbReference type="PROSITE" id="PS50879">
    <property type="entry name" value="RNASE_H_1"/>
    <property type="match status" value="1"/>
</dbReference>
<evidence type="ECO:0000256" key="4">
    <source>
        <dbReference type="ARBA" id="ARBA00011245"/>
    </source>
</evidence>
<keyword evidence="6" id="KW-0540">Nuclease</keyword>
<gene>
    <name evidence="12" type="ORF">NMK71_03640</name>
</gene>
<dbReference type="EC" id="3.1.26.4" evidence="5"/>
<keyword evidence="10" id="KW-0460">Magnesium</keyword>
<reference evidence="12" key="1">
    <citation type="submission" date="2022-07" db="EMBL/GenBank/DDBJ databases">
        <title>Description and genome-wide analysis of Profundicola chukchiensis gen. nov., sp. nov., marine bacteria isolated from bottom sediments of the Chukchi Sea.</title>
        <authorList>
            <person name="Romanenko L."/>
            <person name="Otstavnykh N."/>
            <person name="Kurilenko V."/>
            <person name="Eremeev V."/>
            <person name="Velansky P."/>
            <person name="Mikhailov V."/>
            <person name="Isaeva M."/>
        </authorList>
    </citation>
    <scope>NUCLEOTIDE SEQUENCE</scope>
    <source>
        <strain evidence="12">KMM 9713</strain>
    </source>
</reference>
<proteinExistence type="inferred from homology"/>
<dbReference type="AlphaFoldDB" id="A0A9X4RUB5"/>
<dbReference type="CDD" id="cd09278">
    <property type="entry name" value="RNase_HI_prokaryote_like"/>
    <property type="match status" value="1"/>
</dbReference>
<feature type="domain" description="RNase H type-1" evidence="11">
    <location>
        <begin position="1"/>
        <end position="139"/>
    </location>
</feature>
<dbReference type="InterPro" id="IPR002156">
    <property type="entry name" value="RNaseH_domain"/>
</dbReference>
<comment type="similarity">
    <text evidence="3">Belongs to the RNase H family.</text>
</comment>
<dbReference type="GO" id="GO:0046872">
    <property type="term" value="F:metal ion binding"/>
    <property type="evidence" value="ECO:0007669"/>
    <property type="project" value="UniProtKB-KW"/>
</dbReference>
<comment type="caution">
    <text evidence="12">The sequence shown here is derived from an EMBL/GenBank/DDBJ whole genome shotgun (WGS) entry which is preliminary data.</text>
</comment>
<evidence type="ECO:0000256" key="5">
    <source>
        <dbReference type="ARBA" id="ARBA00012180"/>
    </source>
</evidence>
<sequence length="166" mass="19145">MQIIAYTDGSSRGNPGRGGYGVVLLVPEKKYKKEFSQGYRMTTNNRMELMGTIVAMEKLKVLRADITIFTDSKYICDAVNKRWVFGWEKKNFAGKKNEDLWRRFLKVYRQHSVKLVWVKGHAGNVWNELADKLATEAADSDKLKIDSVFENEQKRDKGGSLFKQDK</sequence>
<dbReference type="PANTHER" id="PTHR10642:SF26">
    <property type="entry name" value="RIBONUCLEASE H1"/>
    <property type="match status" value="1"/>
</dbReference>
<dbReference type="Gene3D" id="3.30.420.10">
    <property type="entry name" value="Ribonuclease H-like superfamily/Ribonuclease H"/>
    <property type="match status" value="1"/>
</dbReference>
<evidence type="ECO:0000256" key="9">
    <source>
        <dbReference type="ARBA" id="ARBA00022801"/>
    </source>
</evidence>
<evidence type="ECO:0000256" key="7">
    <source>
        <dbReference type="ARBA" id="ARBA00022723"/>
    </source>
</evidence>
<comment type="subunit">
    <text evidence="4">Monomer.</text>
</comment>
<dbReference type="EMBL" id="JANCMU010000001">
    <property type="protein sequence ID" value="MDG4945496.1"/>
    <property type="molecule type" value="Genomic_DNA"/>
</dbReference>
<evidence type="ECO:0000313" key="13">
    <source>
        <dbReference type="Proteomes" id="UP001152599"/>
    </source>
</evidence>
<keyword evidence="7" id="KW-0479">Metal-binding</keyword>
<keyword evidence="9" id="KW-0378">Hydrolase</keyword>
<dbReference type="Proteomes" id="UP001152599">
    <property type="component" value="Unassembled WGS sequence"/>
</dbReference>
<evidence type="ECO:0000256" key="10">
    <source>
        <dbReference type="ARBA" id="ARBA00022842"/>
    </source>
</evidence>